<dbReference type="EMBL" id="JYDH01000067">
    <property type="protein sequence ID" value="KRY34456.1"/>
    <property type="molecule type" value="Genomic_DNA"/>
</dbReference>
<comment type="caution">
    <text evidence="1">The sequence shown here is derived from an EMBL/GenBank/DDBJ whole genome shotgun (WGS) entry which is preliminary data.</text>
</comment>
<gene>
    <name evidence="1" type="ORF">T01_6859</name>
</gene>
<keyword evidence="2" id="KW-1185">Reference proteome</keyword>
<dbReference type="Proteomes" id="UP000054776">
    <property type="component" value="Unassembled WGS sequence"/>
</dbReference>
<dbReference type="OrthoDB" id="10311996at2759"/>
<evidence type="ECO:0000313" key="1">
    <source>
        <dbReference type="EMBL" id="KRY34456.1"/>
    </source>
</evidence>
<protein>
    <submittedName>
        <fullName evidence="1">Uncharacterized protein</fullName>
    </submittedName>
</protein>
<reference evidence="1 2" key="1">
    <citation type="submission" date="2015-01" db="EMBL/GenBank/DDBJ databases">
        <title>Evolution of Trichinella species and genotypes.</title>
        <authorList>
            <person name="Korhonen P.K."/>
            <person name="Edoardo P."/>
            <person name="Giuseppe L.R."/>
            <person name="Gasser R.B."/>
        </authorList>
    </citation>
    <scope>NUCLEOTIDE SEQUENCE [LARGE SCALE GENOMIC DNA]</scope>
    <source>
        <strain evidence="1">ISS3</strain>
    </source>
</reference>
<evidence type="ECO:0000313" key="2">
    <source>
        <dbReference type="Proteomes" id="UP000054776"/>
    </source>
</evidence>
<dbReference type="AlphaFoldDB" id="A0A0V1BC70"/>
<organism evidence="1 2">
    <name type="scientific">Trichinella spiralis</name>
    <name type="common">Trichina worm</name>
    <dbReference type="NCBI Taxonomy" id="6334"/>
    <lineage>
        <taxon>Eukaryota</taxon>
        <taxon>Metazoa</taxon>
        <taxon>Ecdysozoa</taxon>
        <taxon>Nematoda</taxon>
        <taxon>Enoplea</taxon>
        <taxon>Dorylaimia</taxon>
        <taxon>Trichinellida</taxon>
        <taxon>Trichinellidae</taxon>
        <taxon>Trichinella</taxon>
    </lineage>
</organism>
<sequence>MLKFGVELALWENGLGQADEGKGGAGVRPFARHLHFSSFLSVSFLHDAFFHAIFYASAKDGIVGRQAGSVGQIRPSDKLLAVSGQRLAMAPGGGQLVALTGRQL</sequence>
<name>A0A0V1BC70_TRISP</name>
<accession>A0A0V1BC70</accession>
<proteinExistence type="predicted"/>
<dbReference type="InParanoid" id="A0A0V1BC70"/>